<evidence type="ECO:0000313" key="7">
    <source>
        <dbReference type="EMBL" id="KAK3913055.1"/>
    </source>
</evidence>
<sequence length="777" mass="88218">MESGIKQLLKDLTKMGVSVEQWRMRIGLFTGAKLIGGKCYSPSYQSTLLSVLLGNVVMIMALLLVVSKINHVDPTLVTPDFLYCKQTIFRSVFILLLLKRVLCHYDISTWNLMATLAAASVISSLLTIGNIETNPGPYPCQLCSMVPETIASSVRHQHSHSMNSNFLYYCPSLECKFTTSSFGSMNNHVSQYHRKTKHQEHLAGPDTPHYFCCVPDCSKSASSTWDIVQHYYQHLKSEVPIPKCPVPDCKFKHPFTKVANLRVHMSQTHSGWLDEGCVKKRKLSNESVTFNSVPSSCPSTSTVEDEVMDSGNMEESEAVPEAELNEDPQILNDELVMDCIAKFYLRLYGKFFLPYNVIQEISEGIALLSSITHSRIKLLLTEELKKLKVEEKDINLIKYKIMCSDLLYASHSKDIPGPTLTSDFLRKRYFQKNFNFKPPTEVRLDMSSGRTNKKFQYVPVRETLETVLEDPTVQKEIDISFQPLRGRQDGIMSNYTDGQQFKSENHPRKEIQVFLFQDGFNPVLNVLGSAKNKYKDLAVYFTIANLNPSLRSKVSSKHLVMIIRESVIKSVGINKCFQKLRDDLADLERNGIMLKSENIKVVVEYGIGDNLGQHFIGGFVQSFSGTYCCRFCNVKRKIYKRNPTVTCSLRTRDSYRRCVFRSRLLGKPYHGIKEDSIFNTLKYFHSATHLVPCCAHDILEGVISWDLSGIIASLVKSKFFSYNLLNRRIKNFRCSGADAPNKPACVNVKGQKLGGHAVQNWTLLRILPFIIGDFYLQ</sequence>
<dbReference type="InterPro" id="IPR013087">
    <property type="entry name" value="Znf_C2H2_type"/>
</dbReference>
<dbReference type="SMART" id="SM00355">
    <property type="entry name" value="ZnF_C2H2"/>
    <property type="match status" value="4"/>
</dbReference>
<evidence type="ECO:0000256" key="4">
    <source>
        <dbReference type="ARBA" id="ARBA00022833"/>
    </source>
</evidence>
<keyword evidence="2" id="KW-0677">Repeat</keyword>
<keyword evidence="3" id="KW-0863">Zinc-finger</keyword>
<dbReference type="GO" id="GO:0005634">
    <property type="term" value="C:nucleus"/>
    <property type="evidence" value="ECO:0007669"/>
    <property type="project" value="TreeGrafter"/>
</dbReference>
<dbReference type="InterPro" id="IPR050688">
    <property type="entry name" value="Zinc_finger/UBP_domain"/>
</dbReference>
<keyword evidence="8" id="KW-1185">Reference proteome</keyword>
<feature type="transmembrane region" description="Helical" evidence="5">
    <location>
        <begin position="48"/>
        <end position="69"/>
    </location>
</feature>
<evidence type="ECO:0000259" key="6">
    <source>
        <dbReference type="SMART" id="SM00355"/>
    </source>
</evidence>
<keyword evidence="5" id="KW-0472">Membrane</keyword>
<feature type="domain" description="C2H2-type" evidence="6">
    <location>
        <begin position="168"/>
        <end position="193"/>
    </location>
</feature>
<dbReference type="PANTHER" id="PTHR24403">
    <property type="entry name" value="ZINC FINGER PROTEIN"/>
    <property type="match status" value="1"/>
</dbReference>
<dbReference type="EMBL" id="JAHWGI010000308">
    <property type="protein sequence ID" value="KAK3913055.1"/>
    <property type="molecule type" value="Genomic_DNA"/>
</dbReference>
<proteinExistence type="predicted"/>
<protein>
    <submittedName>
        <fullName evidence="7">Telomere zinc finger-associated protein</fullName>
    </submittedName>
</protein>
<name>A0AAE1LB70_9NEOP</name>
<gene>
    <name evidence="7" type="ORF">KUF71_022509</name>
</gene>
<evidence type="ECO:0000313" key="8">
    <source>
        <dbReference type="Proteomes" id="UP001219518"/>
    </source>
</evidence>
<feature type="domain" description="C2H2-type" evidence="6">
    <location>
        <begin position="242"/>
        <end position="269"/>
    </location>
</feature>
<comment type="caution">
    <text evidence="7">The sequence shown here is derived from an EMBL/GenBank/DDBJ whole genome shotgun (WGS) entry which is preliminary data.</text>
</comment>
<feature type="domain" description="C2H2-type" evidence="6">
    <location>
        <begin position="138"/>
        <end position="160"/>
    </location>
</feature>
<evidence type="ECO:0000256" key="2">
    <source>
        <dbReference type="ARBA" id="ARBA00022737"/>
    </source>
</evidence>
<evidence type="ECO:0000256" key="1">
    <source>
        <dbReference type="ARBA" id="ARBA00022723"/>
    </source>
</evidence>
<dbReference type="GO" id="GO:0010468">
    <property type="term" value="P:regulation of gene expression"/>
    <property type="evidence" value="ECO:0007669"/>
    <property type="project" value="TreeGrafter"/>
</dbReference>
<reference evidence="7" key="2">
    <citation type="journal article" date="2023" name="BMC Genomics">
        <title>Pest status, molecular evolution, and epigenetic factors derived from the genome assembly of Frankliniella fusca, a thysanopteran phytovirus vector.</title>
        <authorList>
            <person name="Catto M.A."/>
            <person name="Labadie P.E."/>
            <person name="Jacobson A.L."/>
            <person name="Kennedy G.G."/>
            <person name="Srinivasan R."/>
            <person name="Hunt B.G."/>
        </authorList>
    </citation>
    <scope>NUCLEOTIDE SEQUENCE</scope>
    <source>
        <strain evidence="7">PL_HMW_Pooled</strain>
    </source>
</reference>
<dbReference type="AlphaFoldDB" id="A0AAE1LB70"/>
<organism evidence="7 8">
    <name type="scientific">Frankliniella fusca</name>
    <dbReference type="NCBI Taxonomy" id="407009"/>
    <lineage>
        <taxon>Eukaryota</taxon>
        <taxon>Metazoa</taxon>
        <taxon>Ecdysozoa</taxon>
        <taxon>Arthropoda</taxon>
        <taxon>Hexapoda</taxon>
        <taxon>Insecta</taxon>
        <taxon>Pterygota</taxon>
        <taxon>Neoptera</taxon>
        <taxon>Paraneoptera</taxon>
        <taxon>Thysanoptera</taxon>
        <taxon>Terebrantia</taxon>
        <taxon>Thripoidea</taxon>
        <taxon>Thripidae</taxon>
        <taxon>Frankliniella</taxon>
    </lineage>
</organism>
<evidence type="ECO:0000256" key="5">
    <source>
        <dbReference type="SAM" id="Phobius"/>
    </source>
</evidence>
<dbReference type="PANTHER" id="PTHR24403:SF67">
    <property type="entry name" value="FI01116P-RELATED"/>
    <property type="match status" value="1"/>
</dbReference>
<feature type="transmembrane region" description="Helical" evidence="5">
    <location>
        <begin position="110"/>
        <end position="131"/>
    </location>
</feature>
<keyword evidence="5" id="KW-0812">Transmembrane</keyword>
<reference evidence="7" key="1">
    <citation type="submission" date="2021-07" db="EMBL/GenBank/DDBJ databases">
        <authorList>
            <person name="Catto M.A."/>
            <person name="Jacobson A."/>
            <person name="Kennedy G."/>
            <person name="Labadie P."/>
            <person name="Hunt B.G."/>
            <person name="Srinivasan R."/>
        </authorList>
    </citation>
    <scope>NUCLEOTIDE SEQUENCE</scope>
    <source>
        <strain evidence="7">PL_HMW_Pooled</strain>
        <tissue evidence="7">Head</tissue>
    </source>
</reference>
<keyword evidence="4" id="KW-0862">Zinc</keyword>
<feature type="domain" description="C2H2-type" evidence="6">
    <location>
        <begin position="210"/>
        <end position="234"/>
    </location>
</feature>
<keyword evidence="5" id="KW-1133">Transmembrane helix</keyword>
<dbReference type="Proteomes" id="UP001219518">
    <property type="component" value="Unassembled WGS sequence"/>
</dbReference>
<evidence type="ECO:0000256" key="3">
    <source>
        <dbReference type="ARBA" id="ARBA00022771"/>
    </source>
</evidence>
<dbReference type="GO" id="GO:0008270">
    <property type="term" value="F:zinc ion binding"/>
    <property type="evidence" value="ECO:0007669"/>
    <property type="project" value="UniProtKB-KW"/>
</dbReference>
<accession>A0AAE1LB70</accession>
<keyword evidence="1" id="KW-0479">Metal-binding</keyword>